<feature type="transmembrane region" description="Helical" evidence="5">
    <location>
        <begin position="156"/>
        <end position="179"/>
    </location>
</feature>
<dbReference type="PRINTS" id="PR00834">
    <property type="entry name" value="PROTEASES2C"/>
</dbReference>
<evidence type="ECO:0000256" key="4">
    <source>
        <dbReference type="SAM" id="MobiDB-lite"/>
    </source>
</evidence>
<dbReference type="RefSeq" id="WP_253673476.1">
    <property type="nucleotide sequence ID" value="NZ_JAMTCP010000053.1"/>
</dbReference>
<dbReference type="Pfam" id="PF13180">
    <property type="entry name" value="PDZ_2"/>
    <property type="match status" value="1"/>
</dbReference>
<dbReference type="Pfam" id="PF13365">
    <property type="entry name" value="Trypsin_2"/>
    <property type="match status" value="1"/>
</dbReference>
<keyword evidence="2 7" id="KW-0645">Protease</keyword>
<keyword evidence="5" id="KW-0472">Membrane</keyword>
<dbReference type="SUPFAM" id="SSF50494">
    <property type="entry name" value="Trypsin-like serine proteases"/>
    <property type="match status" value="1"/>
</dbReference>
<feature type="compositionally biased region" description="Gly residues" evidence="4">
    <location>
        <begin position="110"/>
        <end position="122"/>
    </location>
</feature>
<dbReference type="InterPro" id="IPR043504">
    <property type="entry name" value="Peptidase_S1_PA_chymotrypsin"/>
</dbReference>
<dbReference type="Gene3D" id="2.40.10.10">
    <property type="entry name" value="Trypsin-like serine proteases"/>
    <property type="match status" value="2"/>
</dbReference>
<evidence type="ECO:0000256" key="1">
    <source>
        <dbReference type="ARBA" id="ARBA00010541"/>
    </source>
</evidence>
<name>A0ABT1I2D6_STRSD</name>
<protein>
    <submittedName>
        <fullName evidence="7">Serine protease PepD</fullName>
    </submittedName>
</protein>
<dbReference type="InterPro" id="IPR051201">
    <property type="entry name" value="Chloro_Bact_Ser_Proteases"/>
</dbReference>
<proteinExistence type="inferred from homology"/>
<dbReference type="PANTHER" id="PTHR43343">
    <property type="entry name" value="PEPTIDASE S12"/>
    <property type="match status" value="1"/>
</dbReference>
<evidence type="ECO:0000259" key="6">
    <source>
        <dbReference type="PROSITE" id="PS50106"/>
    </source>
</evidence>
<gene>
    <name evidence="7" type="ORF">LX15_005684</name>
</gene>
<accession>A0ABT1I2D6</accession>
<reference evidence="7 8" key="1">
    <citation type="submission" date="2022-06" db="EMBL/GenBank/DDBJ databases">
        <title>Genomic Encyclopedia of Archaeal and Bacterial Type Strains, Phase II (KMG-II): from individual species to whole genera.</title>
        <authorList>
            <person name="Goeker M."/>
        </authorList>
    </citation>
    <scope>NUCLEOTIDE SEQUENCE [LARGE SCALE GENOMIC DNA]</scope>
    <source>
        <strain evidence="7 8">DSM 40477</strain>
    </source>
</reference>
<dbReference type="Gene3D" id="2.30.42.10">
    <property type="match status" value="1"/>
</dbReference>
<feature type="domain" description="PDZ" evidence="6">
    <location>
        <begin position="410"/>
        <end position="493"/>
    </location>
</feature>
<dbReference type="GO" id="GO:0008233">
    <property type="term" value="F:peptidase activity"/>
    <property type="evidence" value="ECO:0007669"/>
    <property type="project" value="UniProtKB-KW"/>
</dbReference>
<dbReference type="InterPro" id="IPR036034">
    <property type="entry name" value="PDZ_sf"/>
</dbReference>
<dbReference type="InterPro" id="IPR001478">
    <property type="entry name" value="PDZ"/>
</dbReference>
<dbReference type="InterPro" id="IPR009003">
    <property type="entry name" value="Peptidase_S1_PA"/>
</dbReference>
<feature type="region of interest" description="Disordered" evidence="4">
    <location>
        <begin position="489"/>
        <end position="510"/>
    </location>
</feature>
<feature type="compositionally biased region" description="Low complexity" evidence="4">
    <location>
        <begin position="62"/>
        <end position="74"/>
    </location>
</feature>
<dbReference type="PANTHER" id="PTHR43343:SF3">
    <property type="entry name" value="PROTEASE DO-LIKE 8, CHLOROPLASTIC"/>
    <property type="match status" value="1"/>
</dbReference>
<evidence type="ECO:0000313" key="8">
    <source>
        <dbReference type="Proteomes" id="UP001205311"/>
    </source>
</evidence>
<evidence type="ECO:0000256" key="3">
    <source>
        <dbReference type="ARBA" id="ARBA00022801"/>
    </source>
</evidence>
<organism evidence="7 8">
    <name type="scientific">Streptoalloteichus tenebrarius (strain ATCC 17920 / DSM 40477 / JCM 4838 / CBS 697.72 / NBRC 16177 / NCIMB 11028 / NRRL B-12390 / A12253. 1 / ISP 5477)</name>
    <name type="common">Streptomyces tenebrarius</name>
    <dbReference type="NCBI Taxonomy" id="1933"/>
    <lineage>
        <taxon>Bacteria</taxon>
        <taxon>Bacillati</taxon>
        <taxon>Actinomycetota</taxon>
        <taxon>Actinomycetes</taxon>
        <taxon>Pseudonocardiales</taxon>
        <taxon>Pseudonocardiaceae</taxon>
        <taxon>Streptoalloteichus</taxon>
    </lineage>
</organism>
<comment type="caution">
    <text evidence="7">The sequence shown here is derived from an EMBL/GenBank/DDBJ whole genome shotgun (WGS) entry which is preliminary data.</text>
</comment>
<sequence length="510" mass="50745">MTEQNPGASGGQPERSAQPADGAPQPPSAEAGQQPAGSPEHTPAPPPPAAEQPPSVWAREQAPAGSPTTPATGTEQPHPVGLAAPQQAGQSGHIGDQAASGQYPWQPIGPQGGYPGGQGAVPGAGPHTHPGHAAPQHGTALFPPAPPARRGRTGKVVGAALLAVLLAGGGGLGGGWLGYELAKDRYNGPSALEVPAPAPKPANSAPAGSVEQVAQKLLPSVVELQVQGRTAAGTGSGFVISGDGYVLTNNHVVEAAANGGRIGVVFQDGRTASAKIVGRAPTYDLAVVKVEGVSGLRQVELGRSDDLQVGQEVVAIGAPFQLAGTVTSGIISAMNRPVSPGDGQSDVNLVLNAIQTDAAINPGNSGGPLVDRQGRVIGINSAIYSPKGTPGGQAGSVGLGFAIPIDQAKRVAKELTDHGKATQPVLGVASRPARTGGAEISDLVPGGAADQAGLKAGEVITKIDERRISSSEELVAAVRSYAPGAKVKVTTRGDGGDRTVEVTLGSQPAE</sequence>
<evidence type="ECO:0000256" key="2">
    <source>
        <dbReference type="ARBA" id="ARBA00022670"/>
    </source>
</evidence>
<comment type="similarity">
    <text evidence="1">Belongs to the peptidase S1C family.</text>
</comment>
<keyword evidence="8" id="KW-1185">Reference proteome</keyword>
<keyword evidence="5" id="KW-1133">Transmembrane helix</keyword>
<dbReference type="SUPFAM" id="SSF50156">
    <property type="entry name" value="PDZ domain-like"/>
    <property type="match status" value="1"/>
</dbReference>
<keyword evidence="3" id="KW-0378">Hydrolase</keyword>
<dbReference type="Proteomes" id="UP001205311">
    <property type="component" value="Unassembled WGS sequence"/>
</dbReference>
<keyword evidence="5" id="KW-0812">Transmembrane</keyword>
<evidence type="ECO:0000313" key="7">
    <source>
        <dbReference type="EMBL" id="MCP2261957.1"/>
    </source>
</evidence>
<dbReference type="SMART" id="SM00228">
    <property type="entry name" value="PDZ"/>
    <property type="match status" value="1"/>
</dbReference>
<dbReference type="EMBL" id="JAMTCP010000053">
    <property type="protein sequence ID" value="MCP2261957.1"/>
    <property type="molecule type" value="Genomic_DNA"/>
</dbReference>
<feature type="compositionally biased region" description="Pro residues" evidence="4">
    <location>
        <begin position="42"/>
        <end position="51"/>
    </location>
</feature>
<dbReference type="GO" id="GO:0006508">
    <property type="term" value="P:proteolysis"/>
    <property type="evidence" value="ECO:0007669"/>
    <property type="project" value="UniProtKB-KW"/>
</dbReference>
<dbReference type="PROSITE" id="PS50106">
    <property type="entry name" value="PDZ"/>
    <property type="match status" value="1"/>
</dbReference>
<evidence type="ECO:0000256" key="5">
    <source>
        <dbReference type="SAM" id="Phobius"/>
    </source>
</evidence>
<feature type="region of interest" description="Disordered" evidence="4">
    <location>
        <begin position="1"/>
        <end position="151"/>
    </location>
</feature>
<dbReference type="InterPro" id="IPR001940">
    <property type="entry name" value="Peptidase_S1C"/>
</dbReference>